<organism evidence="1 2">
    <name type="scientific">Trichinella patagoniensis</name>
    <dbReference type="NCBI Taxonomy" id="990121"/>
    <lineage>
        <taxon>Eukaryota</taxon>
        <taxon>Metazoa</taxon>
        <taxon>Ecdysozoa</taxon>
        <taxon>Nematoda</taxon>
        <taxon>Enoplea</taxon>
        <taxon>Dorylaimia</taxon>
        <taxon>Trichinellida</taxon>
        <taxon>Trichinellidae</taxon>
        <taxon>Trichinella</taxon>
    </lineage>
</organism>
<name>A0A0V0ZU15_9BILA</name>
<sequence>MITVIIEADIQIEERIIDRKGEMNLIENDFGVDEASKILSGVDGTKCLPIPDVDSYPRFLYLFALLYLTRKN</sequence>
<reference evidence="1 2" key="1">
    <citation type="submission" date="2015-01" db="EMBL/GenBank/DDBJ databases">
        <title>Evolution of Trichinella species and genotypes.</title>
        <authorList>
            <person name="Korhonen P.K."/>
            <person name="Edoardo P."/>
            <person name="Giuseppe L.R."/>
            <person name="Gasser R.B."/>
        </authorList>
    </citation>
    <scope>NUCLEOTIDE SEQUENCE [LARGE SCALE GENOMIC DNA]</scope>
    <source>
        <strain evidence="1">ISS2496</strain>
    </source>
</reference>
<keyword evidence="2" id="KW-1185">Reference proteome</keyword>
<dbReference type="EMBL" id="JYDQ01000084">
    <property type="protein sequence ID" value="KRY16091.1"/>
    <property type="molecule type" value="Genomic_DNA"/>
</dbReference>
<dbReference type="Proteomes" id="UP000054783">
    <property type="component" value="Unassembled WGS sequence"/>
</dbReference>
<accession>A0A0V0ZU15</accession>
<proteinExistence type="predicted"/>
<evidence type="ECO:0000313" key="1">
    <source>
        <dbReference type="EMBL" id="KRY16091.1"/>
    </source>
</evidence>
<dbReference type="AlphaFoldDB" id="A0A0V0ZU15"/>
<evidence type="ECO:0000313" key="2">
    <source>
        <dbReference type="Proteomes" id="UP000054783"/>
    </source>
</evidence>
<gene>
    <name evidence="1" type="ORF">T12_5183</name>
</gene>
<comment type="caution">
    <text evidence="1">The sequence shown here is derived from an EMBL/GenBank/DDBJ whole genome shotgun (WGS) entry which is preliminary data.</text>
</comment>
<protein>
    <submittedName>
        <fullName evidence="1">Uncharacterized protein</fullName>
    </submittedName>
</protein>